<evidence type="ECO:0000313" key="2">
    <source>
        <dbReference type="EMBL" id="ACR12538.1"/>
    </source>
</evidence>
<dbReference type="Proteomes" id="UP000009080">
    <property type="component" value="Chromosome"/>
</dbReference>
<dbReference type="EMBL" id="CP001614">
    <property type="protein sequence ID" value="ACR12538.1"/>
    <property type="molecule type" value="Genomic_DNA"/>
</dbReference>
<dbReference type="STRING" id="377629.TERTU_0804"/>
<feature type="signal peptide" evidence="1">
    <location>
        <begin position="1"/>
        <end position="26"/>
    </location>
</feature>
<sequence length="184" mass="20620">MSHRFRVLARCLVVCSLFCYTLSAHAETGDLIVVDGFYGRAATSNEQYDDSPVYDASMGYMSRGWIYRAGVTGGERFTLSDTRRGEVEVYGAYVQAVKIFEFPWLDIELGAGLYRNTIKAYLLLNDDQQTRLQTGTTNQVNSFYSVAMVKDLTSLLSLELVYRNQLDVGGTNISLLMGGARIRF</sequence>
<protein>
    <recommendedName>
        <fullName evidence="4">Outer membrane protein beta-barrel domain-containing protein</fullName>
    </recommendedName>
</protein>
<evidence type="ECO:0008006" key="4">
    <source>
        <dbReference type="Google" id="ProtNLM"/>
    </source>
</evidence>
<feature type="chain" id="PRO_5002946554" description="Outer membrane protein beta-barrel domain-containing protein" evidence="1">
    <location>
        <begin position="27"/>
        <end position="184"/>
    </location>
</feature>
<dbReference type="eggNOG" id="ENOG5032J61">
    <property type="taxonomic scope" value="Bacteria"/>
</dbReference>
<keyword evidence="3" id="KW-1185">Reference proteome</keyword>
<name>C5BPI9_TERTT</name>
<gene>
    <name evidence="2" type="ordered locus">TERTU_0804</name>
</gene>
<dbReference type="HOGENOM" id="CLU_1467531_0_0_6"/>
<keyword evidence="1" id="KW-0732">Signal</keyword>
<organism evidence="2 3">
    <name type="scientific">Teredinibacter turnerae (strain ATCC 39867 / T7901)</name>
    <dbReference type="NCBI Taxonomy" id="377629"/>
    <lineage>
        <taxon>Bacteria</taxon>
        <taxon>Pseudomonadati</taxon>
        <taxon>Pseudomonadota</taxon>
        <taxon>Gammaproteobacteria</taxon>
        <taxon>Cellvibrionales</taxon>
        <taxon>Cellvibrionaceae</taxon>
        <taxon>Teredinibacter</taxon>
    </lineage>
</organism>
<proteinExistence type="predicted"/>
<dbReference type="KEGG" id="ttu:TERTU_0804"/>
<dbReference type="AlphaFoldDB" id="C5BPI9"/>
<evidence type="ECO:0000313" key="3">
    <source>
        <dbReference type="Proteomes" id="UP000009080"/>
    </source>
</evidence>
<accession>C5BPI9</accession>
<reference evidence="2 3" key="1">
    <citation type="journal article" date="2009" name="PLoS ONE">
        <title>The complete genome of Teredinibacter turnerae T7901: an intracellular endosymbiont of marine wood-boring bivalves (shipworms).</title>
        <authorList>
            <person name="Yang J.C."/>
            <person name="Madupu R."/>
            <person name="Durkin A.S."/>
            <person name="Ekborg N.A."/>
            <person name="Pedamallu C.S."/>
            <person name="Hostetler J.B."/>
            <person name="Radune D."/>
            <person name="Toms B.S."/>
            <person name="Henrissat B."/>
            <person name="Coutinho P.M."/>
            <person name="Schwarz S."/>
            <person name="Field L."/>
            <person name="Trindade-Silva A.E."/>
            <person name="Soares C.A.G."/>
            <person name="Elshahawi S."/>
            <person name="Hanora A."/>
            <person name="Schmidt E.W."/>
            <person name="Haygood M.G."/>
            <person name="Posfai J."/>
            <person name="Benner J."/>
            <person name="Madinger C."/>
            <person name="Nove J."/>
            <person name="Anton B."/>
            <person name="Chaudhary K."/>
            <person name="Foster J."/>
            <person name="Holman A."/>
            <person name="Kumar S."/>
            <person name="Lessard P.A."/>
            <person name="Luyten Y.A."/>
            <person name="Slatko B."/>
            <person name="Wood N."/>
            <person name="Wu B."/>
            <person name="Teplitski M."/>
            <person name="Mougous J.D."/>
            <person name="Ward N."/>
            <person name="Eisen J.A."/>
            <person name="Badger J.H."/>
            <person name="Distel D.L."/>
        </authorList>
    </citation>
    <scope>NUCLEOTIDE SEQUENCE [LARGE SCALE GENOMIC DNA]</scope>
    <source>
        <strain evidence="3">ATCC 39867 / T7901</strain>
    </source>
</reference>
<evidence type="ECO:0000256" key="1">
    <source>
        <dbReference type="SAM" id="SignalP"/>
    </source>
</evidence>
<dbReference type="RefSeq" id="WP_015818650.1">
    <property type="nucleotide sequence ID" value="NC_012997.1"/>
</dbReference>